<dbReference type="PANTHER" id="PTHR10728:SF33">
    <property type="entry name" value="LYSOPHOSPHOLIPASE 1-RELATED"/>
    <property type="match status" value="1"/>
</dbReference>
<evidence type="ECO:0000256" key="4">
    <source>
        <dbReference type="ARBA" id="ARBA00022801"/>
    </source>
</evidence>
<dbReference type="Gene3D" id="3.40.1090.10">
    <property type="entry name" value="Cytosolic phospholipase A2 catalytic domain"/>
    <property type="match status" value="1"/>
</dbReference>
<organism evidence="13 14">
    <name type="scientific">Periconia digitata</name>
    <dbReference type="NCBI Taxonomy" id="1303443"/>
    <lineage>
        <taxon>Eukaryota</taxon>
        <taxon>Fungi</taxon>
        <taxon>Dikarya</taxon>
        <taxon>Ascomycota</taxon>
        <taxon>Pezizomycotina</taxon>
        <taxon>Dothideomycetes</taxon>
        <taxon>Pleosporomycetidae</taxon>
        <taxon>Pleosporales</taxon>
        <taxon>Massarineae</taxon>
        <taxon>Periconiaceae</taxon>
        <taxon>Periconia</taxon>
    </lineage>
</organism>
<evidence type="ECO:0000259" key="12">
    <source>
        <dbReference type="PROSITE" id="PS51210"/>
    </source>
</evidence>
<dbReference type="GO" id="GO:0004623">
    <property type="term" value="F:phospholipase A2 activity"/>
    <property type="evidence" value="ECO:0007669"/>
    <property type="project" value="TreeGrafter"/>
</dbReference>
<evidence type="ECO:0000256" key="7">
    <source>
        <dbReference type="ARBA" id="ARBA00023180"/>
    </source>
</evidence>
<accession>A0A9W4U7A8</accession>
<keyword evidence="4 9" id="KW-0378">Hydrolase</keyword>
<dbReference type="PROSITE" id="PS51210">
    <property type="entry name" value="PLA2C"/>
    <property type="match status" value="1"/>
</dbReference>
<evidence type="ECO:0000313" key="14">
    <source>
        <dbReference type="Proteomes" id="UP001152607"/>
    </source>
</evidence>
<dbReference type="GO" id="GO:0005783">
    <property type="term" value="C:endoplasmic reticulum"/>
    <property type="evidence" value="ECO:0007669"/>
    <property type="project" value="TreeGrafter"/>
</dbReference>
<evidence type="ECO:0000256" key="1">
    <source>
        <dbReference type="ARBA" id="ARBA00008780"/>
    </source>
</evidence>
<comment type="similarity">
    <text evidence="1 10">Belongs to the lysophospholipase family.</text>
</comment>
<evidence type="ECO:0000256" key="10">
    <source>
        <dbReference type="RuleBase" id="RU362103"/>
    </source>
</evidence>
<dbReference type="GO" id="GO:0004622">
    <property type="term" value="F:phosphatidylcholine lysophospholipase activity"/>
    <property type="evidence" value="ECO:0007669"/>
    <property type="project" value="UniProtKB-EC"/>
</dbReference>
<keyword evidence="6 9" id="KW-0443">Lipid metabolism</keyword>
<feature type="transmembrane region" description="Helical" evidence="11">
    <location>
        <begin position="641"/>
        <end position="659"/>
    </location>
</feature>
<evidence type="ECO:0000256" key="11">
    <source>
        <dbReference type="SAM" id="Phobius"/>
    </source>
</evidence>
<name>A0A9W4U7A8_9PLEO</name>
<comment type="catalytic activity">
    <reaction evidence="8 10">
        <text>a 1-acyl-sn-glycero-3-phosphocholine + H2O = sn-glycerol 3-phosphocholine + a fatty acid + H(+)</text>
        <dbReference type="Rhea" id="RHEA:15177"/>
        <dbReference type="ChEBI" id="CHEBI:15377"/>
        <dbReference type="ChEBI" id="CHEBI:15378"/>
        <dbReference type="ChEBI" id="CHEBI:16870"/>
        <dbReference type="ChEBI" id="CHEBI:28868"/>
        <dbReference type="ChEBI" id="CHEBI:58168"/>
        <dbReference type="EC" id="3.1.1.5"/>
    </reaction>
</comment>
<dbReference type="InterPro" id="IPR016035">
    <property type="entry name" value="Acyl_Trfase/lysoPLipase"/>
</dbReference>
<gene>
    <name evidence="13" type="ORF">PDIGIT_LOCUS3393</name>
</gene>
<evidence type="ECO:0000256" key="3">
    <source>
        <dbReference type="ARBA" id="ARBA00022729"/>
    </source>
</evidence>
<evidence type="ECO:0000256" key="9">
    <source>
        <dbReference type="PROSITE-ProRule" id="PRU00555"/>
    </source>
</evidence>
<keyword evidence="11" id="KW-0472">Membrane</keyword>
<protein>
    <recommendedName>
        <fullName evidence="2 10">Lysophospholipase</fullName>
        <ecNumber evidence="2 10">3.1.1.5</ecNumber>
    </recommendedName>
</protein>
<dbReference type="Proteomes" id="UP001152607">
    <property type="component" value="Unassembled WGS sequence"/>
</dbReference>
<evidence type="ECO:0000256" key="5">
    <source>
        <dbReference type="ARBA" id="ARBA00022963"/>
    </source>
</evidence>
<evidence type="ECO:0000313" key="13">
    <source>
        <dbReference type="EMBL" id="CAI6315661.1"/>
    </source>
</evidence>
<keyword evidence="7" id="KW-0325">Glycoprotein</keyword>
<keyword evidence="3" id="KW-0732">Signal</keyword>
<keyword evidence="5 9" id="KW-0442">Lipid degradation</keyword>
<dbReference type="SMART" id="SM00022">
    <property type="entry name" value="PLAc"/>
    <property type="match status" value="1"/>
</dbReference>
<keyword evidence="11" id="KW-0812">Transmembrane</keyword>
<dbReference type="GO" id="GO:0046475">
    <property type="term" value="P:glycerophospholipid catabolic process"/>
    <property type="evidence" value="ECO:0007669"/>
    <property type="project" value="TreeGrafter"/>
</dbReference>
<evidence type="ECO:0000256" key="6">
    <source>
        <dbReference type="ARBA" id="ARBA00023098"/>
    </source>
</evidence>
<keyword evidence="11" id="KW-1133">Transmembrane helix</keyword>
<keyword evidence="14" id="KW-1185">Reference proteome</keyword>
<dbReference type="Pfam" id="PF01735">
    <property type="entry name" value="PLA2_B"/>
    <property type="match status" value="1"/>
</dbReference>
<dbReference type="PANTHER" id="PTHR10728">
    <property type="entry name" value="CYTOSOLIC PHOSPHOLIPASE A2"/>
    <property type="match status" value="1"/>
</dbReference>
<dbReference type="EC" id="3.1.1.5" evidence="2 10"/>
<dbReference type="EMBL" id="CAOQHR010000002">
    <property type="protein sequence ID" value="CAI6315661.1"/>
    <property type="molecule type" value="Genomic_DNA"/>
</dbReference>
<comment type="caution">
    <text evidence="13">The sequence shown here is derived from an EMBL/GenBank/DDBJ whole genome shotgun (WGS) entry which is preliminary data.</text>
</comment>
<feature type="domain" description="PLA2c" evidence="12">
    <location>
        <begin position="54"/>
        <end position="614"/>
    </location>
</feature>
<evidence type="ECO:0000256" key="8">
    <source>
        <dbReference type="ARBA" id="ARBA00049531"/>
    </source>
</evidence>
<dbReference type="InterPro" id="IPR002642">
    <property type="entry name" value="LysoPLipase_cat_dom"/>
</dbReference>
<evidence type="ECO:0000256" key="2">
    <source>
        <dbReference type="ARBA" id="ARBA00013274"/>
    </source>
</evidence>
<dbReference type="OrthoDB" id="4084751at2759"/>
<reference evidence="13" key="1">
    <citation type="submission" date="2023-01" db="EMBL/GenBank/DDBJ databases">
        <authorList>
            <person name="Van Ghelder C."/>
            <person name="Rancurel C."/>
        </authorList>
    </citation>
    <scope>NUCLEOTIDE SEQUENCE</scope>
    <source>
        <strain evidence="13">CNCM I-4278</strain>
    </source>
</reference>
<dbReference type="AlphaFoldDB" id="A0A9W4U7A8"/>
<dbReference type="GO" id="GO:0005829">
    <property type="term" value="C:cytosol"/>
    <property type="evidence" value="ECO:0007669"/>
    <property type="project" value="TreeGrafter"/>
</dbReference>
<dbReference type="FunFam" id="3.40.1090.10:FF:000010">
    <property type="entry name" value="Lysophospholipase"/>
    <property type="match status" value="1"/>
</dbReference>
<dbReference type="SUPFAM" id="SSF52151">
    <property type="entry name" value="FabD/lysophospholipase-like"/>
    <property type="match status" value="1"/>
</dbReference>
<sequence length="660" mass="70721">MKYQLLTASALTCLATSSSVGRRELEANAAYDALDVLRRATPQAPNGYAPAQVDCPSNKPTLRVASNRASNEESEWLRSRRPKTVQPMKEFLGRSNINGFDAAAYIEKHKDNATALPNIGIAFSGGGYRAMLNGAGAVAAFDSRTPDSTSNGKLGGLLQSATYIAGLSGGGWLLGSIYMNNFTSIQNIIDQNDDGDVWQLDRSIFTGPREGGIQILNQADYWRNLVDSVDSKEDAPGIFNASITDYWARALSFQFVNATEGGPSYTWSSIQDDNDFKNADAPFPILVALERAPGEVLLSTSATNIEFNPYEMGSYDPTLNAFAPLKYIGTNFSQGSVPDGQGCVRGFDNGGFVMGTSSSLFNNIILSLPTGETIPDFLMNAIRGVLGSIGDNNDDIADYSPNPFFGFNNDTNPSAQTSRLTLVDGGEDLQNIPLIPLIQPHRNVDVIFAIDSSADTVDPAGPNWPNGTSLVASYQRTTNTTMQNNTAFPHIPDTNTMVNLGFNNRPTFFGCEVGNLTGSGAGPLLVYIPNAPYVFESNTSTFTKLSYTNNERNAMIQNGYDVATMANSTLPGHEDWSTCVGCAVLSRSFARNGENVPDACTQCFTKYCWNGTLASNNPSAAYSPDMKLAAIDTQSAAVGRFTPSFGAVAAVAVAGFMVMM</sequence>
<proteinExistence type="inferred from homology"/>